<comment type="function">
    <text evidence="1">Putative transcription activator involved in regulating light control of development.</text>
</comment>
<accession>A0AA88UGC0</accession>
<keyword evidence="1" id="KW-0479">Metal-binding</keyword>
<dbReference type="EMBL" id="JAVXUO010001311">
    <property type="protein sequence ID" value="KAK2983685.1"/>
    <property type="molecule type" value="Genomic_DNA"/>
</dbReference>
<comment type="subcellular location">
    <subcellularLocation>
        <location evidence="1">Nucleus</location>
    </subcellularLocation>
</comment>
<gene>
    <name evidence="2" type="ORF">RJ640_023219</name>
</gene>
<sequence length="159" mass="18030">MDVSTNTYVPSINCAHNFKKPTTLFTDQDIAMGNAISVVMPKVLDVLGIKYIPETYIFKGWTRGARDGCALDEDGLDVHRSGALDVSDWYRELWPDAVRLAHKASEFKDGYLLYKTKMKELDKEIEELRKKHYECMDHGCDPNANKGLDKNAIEVLLGM</sequence>
<keyword evidence="3" id="KW-1185">Reference proteome</keyword>
<keyword evidence="1" id="KW-0863">Zinc-finger</keyword>
<dbReference type="PANTHER" id="PTHR31669:SF251">
    <property type="entry name" value="PROTEIN FAR1-RELATED SEQUENCE"/>
    <property type="match status" value="1"/>
</dbReference>
<dbReference type="InterPro" id="IPR031052">
    <property type="entry name" value="FHY3/FAR1"/>
</dbReference>
<comment type="similarity">
    <text evidence="1">Belongs to the FHY3/FAR1 family.</text>
</comment>
<keyword evidence="1" id="KW-0862">Zinc</keyword>
<protein>
    <recommendedName>
        <fullName evidence="1">Protein FAR1-RELATED SEQUENCE</fullName>
    </recommendedName>
</protein>
<dbReference type="GO" id="GO:0006355">
    <property type="term" value="P:regulation of DNA-templated transcription"/>
    <property type="evidence" value="ECO:0007669"/>
    <property type="project" value="UniProtKB-UniRule"/>
</dbReference>
<evidence type="ECO:0000313" key="3">
    <source>
        <dbReference type="Proteomes" id="UP001187471"/>
    </source>
</evidence>
<dbReference type="PANTHER" id="PTHR31669">
    <property type="entry name" value="PROTEIN FAR1-RELATED SEQUENCE 10-RELATED"/>
    <property type="match status" value="1"/>
</dbReference>
<evidence type="ECO:0000313" key="2">
    <source>
        <dbReference type="EMBL" id="KAK2983685.1"/>
    </source>
</evidence>
<organism evidence="2 3">
    <name type="scientific">Escallonia rubra</name>
    <dbReference type="NCBI Taxonomy" id="112253"/>
    <lineage>
        <taxon>Eukaryota</taxon>
        <taxon>Viridiplantae</taxon>
        <taxon>Streptophyta</taxon>
        <taxon>Embryophyta</taxon>
        <taxon>Tracheophyta</taxon>
        <taxon>Spermatophyta</taxon>
        <taxon>Magnoliopsida</taxon>
        <taxon>eudicotyledons</taxon>
        <taxon>Gunneridae</taxon>
        <taxon>Pentapetalae</taxon>
        <taxon>asterids</taxon>
        <taxon>campanulids</taxon>
        <taxon>Escalloniales</taxon>
        <taxon>Escalloniaceae</taxon>
        <taxon>Escallonia</taxon>
    </lineage>
</organism>
<dbReference type="GO" id="GO:0005634">
    <property type="term" value="C:nucleus"/>
    <property type="evidence" value="ECO:0007669"/>
    <property type="project" value="UniProtKB-SubCell"/>
</dbReference>
<evidence type="ECO:0000256" key="1">
    <source>
        <dbReference type="RuleBase" id="RU367018"/>
    </source>
</evidence>
<reference evidence="2" key="1">
    <citation type="submission" date="2022-12" db="EMBL/GenBank/DDBJ databases">
        <title>Draft genome assemblies for two species of Escallonia (Escalloniales).</title>
        <authorList>
            <person name="Chanderbali A."/>
            <person name="Dervinis C."/>
            <person name="Anghel I."/>
            <person name="Soltis D."/>
            <person name="Soltis P."/>
            <person name="Zapata F."/>
        </authorList>
    </citation>
    <scope>NUCLEOTIDE SEQUENCE</scope>
    <source>
        <strain evidence="2">UCBG92.1500</strain>
        <tissue evidence="2">Leaf</tissue>
    </source>
</reference>
<keyword evidence="1" id="KW-0539">Nucleus</keyword>
<dbReference type="Proteomes" id="UP001187471">
    <property type="component" value="Unassembled WGS sequence"/>
</dbReference>
<proteinExistence type="inferred from homology"/>
<comment type="caution">
    <text evidence="2">The sequence shown here is derived from an EMBL/GenBank/DDBJ whole genome shotgun (WGS) entry which is preliminary data.</text>
</comment>
<dbReference type="AlphaFoldDB" id="A0AA88UGC0"/>
<dbReference type="GO" id="GO:0008270">
    <property type="term" value="F:zinc ion binding"/>
    <property type="evidence" value="ECO:0007669"/>
    <property type="project" value="UniProtKB-UniRule"/>
</dbReference>
<name>A0AA88UGC0_9ASTE</name>